<accession>A0ABK9MHG9</accession>
<dbReference type="EnsemblMetazoa" id="GMOY001018.R1680">
    <property type="protein sequence ID" value="GMOY001018.P1680"/>
    <property type="gene ID" value="GMOY001018"/>
</dbReference>
<sequence length="509" mass="58007">MFAKKSHNNCNKQRNVCTNSYGWILVTCLILGYISCTTDAAPENDDNDYYDYDYGEVDNENPDPLITNVKDPPYFEKTQTKVLASANRDVIMDCDVKNMNANNAVVWYKDNTIYTNGQYAINHRVEGLRNNSLLLKNIQTDDAGNYYCEVLPQKIRLHVILEIERTLTILCDGREVLDRTVVYKQSESHICKCKSPGSDINNIKWFINGQPAEEIVNDIDRSTLILSNIDAHYAGVFQCLDDDGSEKPKHGMFNILVNYIPKVTTHRHHINTQIGSNAELYCDYKSEPIAVTRWLKNGHSLSYSEKYMISYAKDKHSNRTTLIVNDVEDNDLGEYICQAENALGTSELKTHLMLEPEKGQFEDIKIFGNKVILNWIVRSLQPLSEAVLDYKLKGSYTWSTTTVLHTQRHDSGIWKISHEMELTPGEWQTRIKTRNTAGWSKFSMPYIFVIEGGEDFDILPDGWSDRVNDVMLAGFGGGQNNTTSSSTSTKALSCLSFYSILLYVSHRFH</sequence>
<dbReference type="SUPFAM" id="SSF48726">
    <property type="entry name" value="Immunoglobulin"/>
    <property type="match status" value="3"/>
</dbReference>
<dbReference type="CDD" id="cd00096">
    <property type="entry name" value="Ig"/>
    <property type="match status" value="1"/>
</dbReference>
<keyword evidence="4" id="KW-1185">Reference proteome</keyword>
<dbReference type="InterPro" id="IPR007110">
    <property type="entry name" value="Ig-like_dom"/>
</dbReference>
<dbReference type="InterPro" id="IPR013783">
    <property type="entry name" value="Ig-like_fold"/>
</dbReference>
<organism evidence="3 4">
    <name type="scientific">Glossina morsitans morsitans</name>
    <name type="common">Savannah tsetse fly</name>
    <dbReference type="NCBI Taxonomy" id="37546"/>
    <lineage>
        <taxon>Eukaryota</taxon>
        <taxon>Metazoa</taxon>
        <taxon>Ecdysozoa</taxon>
        <taxon>Arthropoda</taxon>
        <taxon>Hexapoda</taxon>
        <taxon>Insecta</taxon>
        <taxon>Pterygota</taxon>
        <taxon>Neoptera</taxon>
        <taxon>Endopterygota</taxon>
        <taxon>Diptera</taxon>
        <taxon>Brachycera</taxon>
        <taxon>Muscomorpha</taxon>
        <taxon>Hippoboscoidea</taxon>
        <taxon>Glossinidae</taxon>
        <taxon>Glossina</taxon>
    </lineage>
</organism>
<dbReference type="InterPro" id="IPR036179">
    <property type="entry name" value="Ig-like_dom_sf"/>
</dbReference>
<evidence type="ECO:0000313" key="3">
    <source>
        <dbReference type="EnsemblMetazoa" id="GMOY001018.P1680"/>
    </source>
</evidence>
<dbReference type="Proteomes" id="UP000092444">
    <property type="component" value="Unassembled WGS sequence"/>
</dbReference>
<dbReference type="Pfam" id="PF07679">
    <property type="entry name" value="I-set"/>
    <property type="match status" value="1"/>
</dbReference>
<evidence type="ECO:0000256" key="1">
    <source>
        <dbReference type="ARBA" id="ARBA00023319"/>
    </source>
</evidence>
<evidence type="ECO:0000313" key="4">
    <source>
        <dbReference type="Proteomes" id="UP000092444"/>
    </source>
</evidence>
<feature type="domain" description="Ig-like" evidence="2">
    <location>
        <begin position="73"/>
        <end position="150"/>
    </location>
</feature>
<feature type="domain" description="Ig-like" evidence="2">
    <location>
        <begin position="152"/>
        <end position="239"/>
    </location>
</feature>
<evidence type="ECO:0000259" key="2">
    <source>
        <dbReference type="PROSITE" id="PS50835"/>
    </source>
</evidence>
<dbReference type="InterPro" id="IPR050958">
    <property type="entry name" value="Cell_Adh-Cytoskel_Orgn"/>
</dbReference>
<name>A0ABK9MHG9_GLOMM</name>
<dbReference type="PROSITE" id="PS50835">
    <property type="entry name" value="IG_LIKE"/>
    <property type="match status" value="3"/>
</dbReference>
<dbReference type="InterPro" id="IPR003599">
    <property type="entry name" value="Ig_sub"/>
</dbReference>
<dbReference type="Gene3D" id="2.60.40.10">
    <property type="entry name" value="Immunoglobulins"/>
    <property type="match status" value="2"/>
</dbReference>
<protein>
    <recommendedName>
        <fullName evidence="2">Ig-like domain-containing protein</fullName>
    </recommendedName>
</protein>
<feature type="domain" description="Ig-like" evidence="2">
    <location>
        <begin position="261"/>
        <end position="355"/>
    </location>
</feature>
<proteinExistence type="predicted"/>
<dbReference type="EMBL" id="CCAG010011843">
    <property type="status" value="NOT_ANNOTATED_CDS"/>
    <property type="molecule type" value="Genomic_DNA"/>
</dbReference>
<dbReference type="SMART" id="SM00409">
    <property type="entry name" value="IG"/>
    <property type="match status" value="2"/>
</dbReference>
<dbReference type="SMART" id="SM00408">
    <property type="entry name" value="IGc2"/>
    <property type="match status" value="2"/>
</dbReference>
<dbReference type="Pfam" id="PF13927">
    <property type="entry name" value="Ig_3"/>
    <property type="match status" value="1"/>
</dbReference>
<keyword evidence="1" id="KW-0393">Immunoglobulin domain</keyword>
<dbReference type="InterPro" id="IPR013098">
    <property type="entry name" value="Ig_I-set"/>
</dbReference>
<dbReference type="InterPro" id="IPR003598">
    <property type="entry name" value="Ig_sub2"/>
</dbReference>
<reference evidence="3" key="1">
    <citation type="submission" date="2025-05" db="UniProtKB">
        <authorList>
            <consortium name="EnsemblMetazoa"/>
        </authorList>
    </citation>
    <scope>IDENTIFICATION</scope>
    <source>
        <strain evidence="3">Yale</strain>
    </source>
</reference>
<dbReference type="PANTHER" id="PTHR45080:SF38">
    <property type="entry name" value="FI23916P1-RELATED"/>
    <property type="match status" value="1"/>
</dbReference>
<dbReference type="PANTHER" id="PTHR45080">
    <property type="entry name" value="CONTACTIN 5"/>
    <property type="match status" value="1"/>
</dbReference>